<dbReference type="EMBL" id="JAFREL020000001">
    <property type="protein sequence ID" value="MEO1769999.1"/>
    <property type="molecule type" value="Genomic_DNA"/>
</dbReference>
<accession>A0ABV0EN11</accession>
<organism evidence="1 2">
    <name type="scientific">Candidatus Enterococcus ferrettii</name>
    <dbReference type="NCBI Taxonomy" id="2815324"/>
    <lineage>
        <taxon>Bacteria</taxon>
        <taxon>Bacillati</taxon>
        <taxon>Bacillota</taxon>
        <taxon>Bacilli</taxon>
        <taxon>Lactobacillales</taxon>
        <taxon>Enterococcaceae</taxon>
        <taxon>Enterococcus</taxon>
    </lineage>
</organism>
<gene>
    <name evidence="1" type="ORF">JZO67_001950</name>
</gene>
<keyword evidence="2" id="KW-1185">Reference proteome</keyword>
<evidence type="ECO:0000313" key="2">
    <source>
        <dbReference type="Proteomes" id="UP000664357"/>
    </source>
</evidence>
<dbReference type="Proteomes" id="UP000664357">
    <property type="component" value="Unassembled WGS sequence"/>
</dbReference>
<dbReference type="RefSeq" id="WP_207702197.1">
    <property type="nucleotide sequence ID" value="NZ_JAFREL020000001.1"/>
</dbReference>
<protein>
    <recommendedName>
        <fullName evidence="3">Alternate signal-mediated exported protein, CPF_0494 family</fullName>
    </recommendedName>
</protein>
<evidence type="ECO:0000313" key="1">
    <source>
        <dbReference type="EMBL" id="MEO1769999.1"/>
    </source>
</evidence>
<evidence type="ECO:0008006" key="3">
    <source>
        <dbReference type="Google" id="ProtNLM"/>
    </source>
</evidence>
<proteinExistence type="predicted"/>
<name>A0ABV0EN11_9ENTE</name>
<comment type="caution">
    <text evidence="1">The sequence shown here is derived from an EMBL/GenBank/DDBJ whole genome shotgun (WGS) entry which is preliminary data.</text>
</comment>
<sequence>MNQKEKRRHLFRVFLKSKALFACFSIVLSFLLIVGSTYAWITSADQRLNRTETNRRKLSARIDEDFNQVFHLAPGTTQTKAVRVKNDGETPAIVRLSFKEFFVGFEVDTNDNHRLDANLLNGNANLTLHELDEQNDTLIDIKDTSTWAVGNVYSVDGTNHYIANNNVQNHTYDLNEVRTEPLSAFQLNFQTAKVFDDPDDTVGEENYWFYHEGFFYYSEVLQSNDDPLTPQTENLTVDLLESITLDASYANQYKGALYKLVPEMDAHDITESILTDWGIAGSPVEDIYKDHLVFMSKSNQGGGG</sequence>
<reference evidence="1 2" key="1">
    <citation type="submission" date="2024-02" db="EMBL/GenBank/DDBJ databases">
        <title>The Genome Sequence of Enterococcus sp. DIV0159.</title>
        <authorList>
            <person name="Earl A."/>
            <person name="Manson A."/>
            <person name="Gilmore M."/>
            <person name="Sanders J."/>
            <person name="Shea T."/>
            <person name="Howe W."/>
            <person name="Livny J."/>
            <person name="Cuomo C."/>
            <person name="Neafsey D."/>
            <person name="Birren B."/>
        </authorList>
    </citation>
    <scope>NUCLEOTIDE SEQUENCE [LARGE SCALE GENOMIC DNA]</scope>
    <source>
        <strain evidence="1 2">665A</strain>
    </source>
</reference>